<comment type="caution">
    <text evidence="1">The sequence shown here is derived from an EMBL/GenBank/DDBJ whole genome shotgun (WGS) entry which is preliminary data.</text>
</comment>
<proteinExistence type="predicted"/>
<keyword evidence="2" id="KW-1185">Reference proteome</keyword>
<accession>A0ACB9DB92</accession>
<organism evidence="1 2">
    <name type="scientific">Smallanthus sonchifolius</name>
    <dbReference type="NCBI Taxonomy" id="185202"/>
    <lineage>
        <taxon>Eukaryota</taxon>
        <taxon>Viridiplantae</taxon>
        <taxon>Streptophyta</taxon>
        <taxon>Embryophyta</taxon>
        <taxon>Tracheophyta</taxon>
        <taxon>Spermatophyta</taxon>
        <taxon>Magnoliopsida</taxon>
        <taxon>eudicotyledons</taxon>
        <taxon>Gunneridae</taxon>
        <taxon>Pentapetalae</taxon>
        <taxon>asterids</taxon>
        <taxon>campanulids</taxon>
        <taxon>Asterales</taxon>
        <taxon>Asteraceae</taxon>
        <taxon>Asteroideae</taxon>
        <taxon>Heliantheae alliance</taxon>
        <taxon>Millerieae</taxon>
        <taxon>Smallanthus</taxon>
    </lineage>
</organism>
<protein>
    <submittedName>
        <fullName evidence="1">Uncharacterized protein</fullName>
    </submittedName>
</protein>
<sequence length="209" mass="23254">MGTTLDWRERRWTGGNDAGEKAGGTQEAFNRIVLSELPTVNPRIVLSGPPSSEIYQEMLAKALAHYYGAKLLIFDSHSFLVVYQMVNGLKADLRGPTSGARGLKVDNFWGSWKGGLCDGGYGYFCSSNFINFHMHKKSSGLFSLTFLSPSNVVFCYLYQLMKFAWIQRMVSSLPSADCQPAALRPRHHVTGKNQWHHNRGSPMCAGTLI</sequence>
<name>A0ACB9DB92_9ASTR</name>
<dbReference type="Proteomes" id="UP001056120">
    <property type="component" value="Linkage Group LG19"/>
</dbReference>
<reference evidence="2" key="1">
    <citation type="journal article" date="2022" name="Mol. Ecol. Resour.">
        <title>The genomes of chicory, endive, great burdock and yacon provide insights into Asteraceae palaeo-polyploidization history and plant inulin production.</title>
        <authorList>
            <person name="Fan W."/>
            <person name="Wang S."/>
            <person name="Wang H."/>
            <person name="Wang A."/>
            <person name="Jiang F."/>
            <person name="Liu H."/>
            <person name="Zhao H."/>
            <person name="Xu D."/>
            <person name="Zhang Y."/>
        </authorList>
    </citation>
    <scope>NUCLEOTIDE SEQUENCE [LARGE SCALE GENOMIC DNA]</scope>
    <source>
        <strain evidence="2">cv. Yunnan</strain>
    </source>
</reference>
<gene>
    <name evidence="1" type="ORF">L1987_56815</name>
</gene>
<dbReference type="EMBL" id="CM042036">
    <property type="protein sequence ID" value="KAI3743750.1"/>
    <property type="molecule type" value="Genomic_DNA"/>
</dbReference>
<reference evidence="1 2" key="2">
    <citation type="journal article" date="2022" name="Mol. Ecol. Resour.">
        <title>The genomes of chicory, endive, great burdock and yacon provide insights into Asteraceae paleo-polyploidization history and plant inulin production.</title>
        <authorList>
            <person name="Fan W."/>
            <person name="Wang S."/>
            <person name="Wang H."/>
            <person name="Wang A."/>
            <person name="Jiang F."/>
            <person name="Liu H."/>
            <person name="Zhao H."/>
            <person name="Xu D."/>
            <person name="Zhang Y."/>
        </authorList>
    </citation>
    <scope>NUCLEOTIDE SEQUENCE [LARGE SCALE GENOMIC DNA]</scope>
    <source>
        <strain evidence="2">cv. Yunnan</strain>
        <tissue evidence="1">Leaves</tissue>
    </source>
</reference>
<evidence type="ECO:0000313" key="2">
    <source>
        <dbReference type="Proteomes" id="UP001056120"/>
    </source>
</evidence>
<evidence type="ECO:0000313" key="1">
    <source>
        <dbReference type="EMBL" id="KAI3743750.1"/>
    </source>
</evidence>